<protein>
    <submittedName>
        <fullName evidence="7">ABC transporter permease</fullName>
    </submittedName>
</protein>
<evidence type="ECO:0000256" key="4">
    <source>
        <dbReference type="ARBA" id="ARBA00022989"/>
    </source>
</evidence>
<dbReference type="EMBL" id="JAAITT010000051">
    <property type="protein sequence ID" value="NSJ51920.1"/>
    <property type="molecule type" value="Genomic_DNA"/>
</dbReference>
<evidence type="ECO:0000313" key="7">
    <source>
        <dbReference type="EMBL" id="NSJ51920.1"/>
    </source>
</evidence>
<accession>A0ABX2HR79</accession>
<feature type="transmembrane region" description="Helical" evidence="6">
    <location>
        <begin position="93"/>
        <end position="112"/>
    </location>
</feature>
<feature type="transmembrane region" description="Helical" evidence="6">
    <location>
        <begin position="45"/>
        <end position="64"/>
    </location>
</feature>
<evidence type="ECO:0000256" key="1">
    <source>
        <dbReference type="ARBA" id="ARBA00004651"/>
    </source>
</evidence>
<evidence type="ECO:0000313" key="8">
    <source>
        <dbReference type="Proteomes" id="UP000669239"/>
    </source>
</evidence>
<dbReference type="CDD" id="cd06579">
    <property type="entry name" value="TM_PBP1_transp_AraH_like"/>
    <property type="match status" value="1"/>
</dbReference>
<name>A0ABX2HR79_9FIRM</name>
<dbReference type="InterPro" id="IPR001851">
    <property type="entry name" value="ABC_transp_permease"/>
</dbReference>
<dbReference type="RefSeq" id="WP_165641961.1">
    <property type="nucleotide sequence ID" value="NZ_JAAITT010000051.1"/>
</dbReference>
<keyword evidence="8" id="KW-1185">Reference proteome</keyword>
<sequence>MNEKRKKEKFDLKSAVPFMGFIIIFLLFSLTTGGRFLTISNIETLMIQAALVIVASVGAAFVMAHGNLDFSLGGATAISCMAAALAGKISPLLVLPVGMIAGVILSLVSAFVHTQMHVPAFVVGMCVMILGKGMTQTLSAVIIMNAPASFSRLNVAWFYGLVVLIVFVAGYILMEHTKIGQYNKAIGSNAEAALLSGVPVNRYKTYAFIMSGLCIGACAFLTLIRSGGVSSTCGQNLETNTLIAVVLGGIPLSGGTRLRLYSVLLGAFSFYMLSNGLSIWGVNPDLVNIVKGAVFILFVYFTYDRNSSAIAI</sequence>
<proteinExistence type="predicted"/>
<gene>
    <name evidence="7" type="ORF">G5B36_24925</name>
</gene>
<keyword evidence="3 6" id="KW-0812">Transmembrane</keyword>
<organism evidence="7 8">
    <name type="scientific">Enterocloster aldenensis</name>
    <dbReference type="NCBI Taxonomy" id="358742"/>
    <lineage>
        <taxon>Bacteria</taxon>
        <taxon>Bacillati</taxon>
        <taxon>Bacillota</taxon>
        <taxon>Clostridia</taxon>
        <taxon>Lachnospirales</taxon>
        <taxon>Lachnospiraceae</taxon>
        <taxon>Enterocloster</taxon>
    </lineage>
</organism>
<feature type="transmembrane region" description="Helical" evidence="6">
    <location>
        <begin position="205"/>
        <end position="224"/>
    </location>
</feature>
<feature type="transmembrane region" description="Helical" evidence="6">
    <location>
        <begin position="286"/>
        <end position="303"/>
    </location>
</feature>
<dbReference type="PANTHER" id="PTHR32196">
    <property type="entry name" value="ABC TRANSPORTER PERMEASE PROTEIN YPHD-RELATED-RELATED"/>
    <property type="match status" value="1"/>
</dbReference>
<keyword evidence="4 6" id="KW-1133">Transmembrane helix</keyword>
<dbReference type="Pfam" id="PF02653">
    <property type="entry name" value="BPD_transp_2"/>
    <property type="match status" value="1"/>
</dbReference>
<evidence type="ECO:0000256" key="5">
    <source>
        <dbReference type="ARBA" id="ARBA00023136"/>
    </source>
</evidence>
<evidence type="ECO:0000256" key="6">
    <source>
        <dbReference type="SAM" id="Phobius"/>
    </source>
</evidence>
<keyword evidence="2" id="KW-1003">Cell membrane</keyword>
<comment type="caution">
    <text evidence="7">The sequence shown here is derived from an EMBL/GenBank/DDBJ whole genome shotgun (WGS) entry which is preliminary data.</text>
</comment>
<evidence type="ECO:0000256" key="3">
    <source>
        <dbReference type="ARBA" id="ARBA00022692"/>
    </source>
</evidence>
<reference evidence="7 8" key="1">
    <citation type="journal article" date="2020" name="Cell Host Microbe">
        <title>Functional and Genomic Variation between Human-Derived Isolates of Lachnospiraceae Reveals Inter- and Intra-Species Diversity.</title>
        <authorList>
            <person name="Sorbara M.T."/>
            <person name="Littmann E.R."/>
            <person name="Fontana E."/>
            <person name="Moody T.U."/>
            <person name="Kohout C.E."/>
            <person name="Gjonbalaj M."/>
            <person name="Eaton V."/>
            <person name="Seok R."/>
            <person name="Leiner I.M."/>
            <person name="Pamer E.G."/>
        </authorList>
    </citation>
    <scope>NUCLEOTIDE SEQUENCE [LARGE SCALE GENOMIC DNA]</scope>
    <source>
        <strain evidence="7 8">MSK.1.17</strain>
    </source>
</reference>
<feature type="transmembrane region" description="Helical" evidence="6">
    <location>
        <begin position="118"/>
        <end position="143"/>
    </location>
</feature>
<keyword evidence="5 6" id="KW-0472">Membrane</keyword>
<feature type="transmembrane region" description="Helical" evidence="6">
    <location>
        <begin position="15"/>
        <end position="33"/>
    </location>
</feature>
<dbReference type="Proteomes" id="UP000669239">
    <property type="component" value="Unassembled WGS sequence"/>
</dbReference>
<evidence type="ECO:0000256" key="2">
    <source>
        <dbReference type="ARBA" id="ARBA00022475"/>
    </source>
</evidence>
<comment type="subcellular location">
    <subcellularLocation>
        <location evidence="1">Cell membrane</location>
        <topology evidence="1">Multi-pass membrane protein</topology>
    </subcellularLocation>
</comment>
<feature type="transmembrane region" description="Helical" evidence="6">
    <location>
        <begin position="155"/>
        <end position="174"/>
    </location>
</feature>